<dbReference type="EMBL" id="JAHUZN010000011">
    <property type="protein sequence ID" value="KAG8477139.1"/>
    <property type="molecule type" value="Genomic_DNA"/>
</dbReference>
<protein>
    <submittedName>
        <fullName evidence="1">Uncharacterized protein</fullName>
    </submittedName>
</protein>
<reference evidence="1 2" key="1">
    <citation type="journal article" date="2021" name="bioRxiv">
        <title>The Gossypium anomalum genome as a resource for cotton improvement and evolutionary analysis of hybrid incompatibility.</title>
        <authorList>
            <person name="Grover C.E."/>
            <person name="Yuan D."/>
            <person name="Arick M.A."/>
            <person name="Miller E.R."/>
            <person name="Hu G."/>
            <person name="Peterson D.G."/>
            <person name="Wendel J.F."/>
            <person name="Udall J.A."/>
        </authorList>
    </citation>
    <scope>NUCLEOTIDE SEQUENCE [LARGE SCALE GENOMIC DNA]</scope>
    <source>
        <strain evidence="1">JFW-Udall</strain>
        <tissue evidence="1">Leaf</tissue>
    </source>
</reference>
<organism evidence="1 2">
    <name type="scientific">Gossypium anomalum</name>
    <dbReference type="NCBI Taxonomy" id="47600"/>
    <lineage>
        <taxon>Eukaryota</taxon>
        <taxon>Viridiplantae</taxon>
        <taxon>Streptophyta</taxon>
        <taxon>Embryophyta</taxon>
        <taxon>Tracheophyta</taxon>
        <taxon>Spermatophyta</taxon>
        <taxon>Magnoliopsida</taxon>
        <taxon>eudicotyledons</taxon>
        <taxon>Gunneridae</taxon>
        <taxon>Pentapetalae</taxon>
        <taxon>rosids</taxon>
        <taxon>malvids</taxon>
        <taxon>Malvales</taxon>
        <taxon>Malvaceae</taxon>
        <taxon>Malvoideae</taxon>
        <taxon>Gossypium</taxon>
    </lineage>
</organism>
<evidence type="ECO:0000313" key="2">
    <source>
        <dbReference type="Proteomes" id="UP000701853"/>
    </source>
</evidence>
<comment type="caution">
    <text evidence="1">The sequence shown here is derived from an EMBL/GenBank/DDBJ whole genome shotgun (WGS) entry which is preliminary data.</text>
</comment>
<dbReference type="AlphaFoldDB" id="A0A8J5YWJ4"/>
<evidence type="ECO:0000313" key="1">
    <source>
        <dbReference type="EMBL" id="KAG8477139.1"/>
    </source>
</evidence>
<name>A0A8J5YWJ4_9ROSI</name>
<keyword evidence="2" id="KW-1185">Reference proteome</keyword>
<proteinExistence type="predicted"/>
<gene>
    <name evidence="1" type="ORF">CXB51_030468</name>
</gene>
<sequence length="111" mass="12829">MSSKKSCASFIISEEHHPFTRTVYVLLSGTSHFLIILRINAYAPWNIFISQSRMRIRINAYAPWNIFTSQSKSYASFIFPEEHHPFTRTVYVLLSGTSPFLIILRINAYAP</sequence>
<accession>A0A8J5YWJ4</accession>
<dbReference type="Proteomes" id="UP000701853">
    <property type="component" value="Chromosome 11"/>
</dbReference>